<feature type="compositionally biased region" description="Acidic residues" evidence="1">
    <location>
        <begin position="28"/>
        <end position="38"/>
    </location>
</feature>
<reference evidence="3" key="1">
    <citation type="journal article" date="2023" name="Commun. Biol.">
        <title>Genome analysis of Parmales, the sister group of diatoms, reveals the evolutionary specialization of diatoms from phago-mixotrophs to photoautotrophs.</title>
        <authorList>
            <person name="Ban H."/>
            <person name="Sato S."/>
            <person name="Yoshikawa S."/>
            <person name="Yamada K."/>
            <person name="Nakamura Y."/>
            <person name="Ichinomiya M."/>
            <person name="Sato N."/>
            <person name="Blanc-Mathieu R."/>
            <person name="Endo H."/>
            <person name="Kuwata A."/>
            <person name="Ogata H."/>
        </authorList>
    </citation>
    <scope>NUCLEOTIDE SEQUENCE [LARGE SCALE GENOMIC DNA]</scope>
</reference>
<keyword evidence="3" id="KW-1185">Reference proteome</keyword>
<organism evidence="2 3">
    <name type="scientific">Triparma columacea</name>
    <dbReference type="NCBI Taxonomy" id="722753"/>
    <lineage>
        <taxon>Eukaryota</taxon>
        <taxon>Sar</taxon>
        <taxon>Stramenopiles</taxon>
        <taxon>Ochrophyta</taxon>
        <taxon>Bolidophyceae</taxon>
        <taxon>Parmales</taxon>
        <taxon>Triparmaceae</taxon>
        <taxon>Triparma</taxon>
    </lineage>
</organism>
<feature type="region of interest" description="Disordered" evidence="1">
    <location>
        <begin position="15"/>
        <end position="56"/>
    </location>
</feature>
<proteinExistence type="predicted"/>
<evidence type="ECO:0000313" key="2">
    <source>
        <dbReference type="EMBL" id="GMI40312.1"/>
    </source>
</evidence>
<sequence>MADLDDLLDSVSLDELESTPKASKSQNDDLDDLLDDVFDAQSNHGGGGDDGNKAVHPSVETFHNICLTVLAKMNKLPPPACMNKTEGDYGVLIKKLGEFYGEELVVYGIKSKLEGESGLGKHSKKLMSS</sequence>
<gene>
    <name evidence="2" type="ORF">TrCOL_g76</name>
</gene>
<dbReference type="Proteomes" id="UP001165065">
    <property type="component" value="Unassembled WGS sequence"/>
</dbReference>
<evidence type="ECO:0000256" key="1">
    <source>
        <dbReference type="SAM" id="MobiDB-lite"/>
    </source>
</evidence>
<accession>A0A9W7L9N8</accession>
<protein>
    <submittedName>
        <fullName evidence="2">Uncharacterized protein</fullName>
    </submittedName>
</protein>
<dbReference type="OrthoDB" id="10410701at2759"/>
<dbReference type="EMBL" id="BRYA01000124">
    <property type="protein sequence ID" value="GMI40312.1"/>
    <property type="molecule type" value="Genomic_DNA"/>
</dbReference>
<comment type="caution">
    <text evidence="2">The sequence shown here is derived from an EMBL/GenBank/DDBJ whole genome shotgun (WGS) entry which is preliminary data.</text>
</comment>
<dbReference type="AlphaFoldDB" id="A0A9W7L9N8"/>
<evidence type="ECO:0000313" key="3">
    <source>
        <dbReference type="Proteomes" id="UP001165065"/>
    </source>
</evidence>
<name>A0A9W7L9N8_9STRA</name>